<gene>
    <name evidence="2" type="ORF">CALMAC_LOCUS8168</name>
</gene>
<organism evidence="2 3">
    <name type="scientific">Callosobruchus maculatus</name>
    <name type="common">Southern cowpea weevil</name>
    <name type="synonym">Pulse bruchid</name>
    <dbReference type="NCBI Taxonomy" id="64391"/>
    <lineage>
        <taxon>Eukaryota</taxon>
        <taxon>Metazoa</taxon>
        <taxon>Ecdysozoa</taxon>
        <taxon>Arthropoda</taxon>
        <taxon>Hexapoda</taxon>
        <taxon>Insecta</taxon>
        <taxon>Pterygota</taxon>
        <taxon>Neoptera</taxon>
        <taxon>Endopterygota</taxon>
        <taxon>Coleoptera</taxon>
        <taxon>Polyphaga</taxon>
        <taxon>Cucujiformia</taxon>
        <taxon>Chrysomeloidea</taxon>
        <taxon>Chrysomelidae</taxon>
        <taxon>Bruchinae</taxon>
        <taxon>Bruchini</taxon>
        <taxon>Callosobruchus</taxon>
    </lineage>
</organism>
<dbReference type="Pfam" id="PF14529">
    <property type="entry name" value="Exo_endo_phos_2"/>
    <property type="match status" value="1"/>
</dbReference>
<dbReference type="InterPro" id="IPR036691">
    <property type="entry name" value="Endo/exonu/phosph_ase_sf"/>
</dbReference>
<dbReference type="InterPro" id="IPR000477">
    <property type="entry name" value="RT_dom"/>
</dbReference>
<evidence type="ECO:0000313" key="2">
    <source>
        <dbReference type="EMBL" id="VEN45873.1"/>
    </source>
</evidence>
<feature type="domain" description="Reverse transcriptase" evidence="1">
    <location>
        <begin position="482"/>
        <end position="737"/>
    </location>
</feature>
<accession>A0A653CDQ4</accession>
<dbReference type="InterPro" id="IPR043502">
    <property type="entry name" value="DNA/RNA_pol_sf"/>
</dbReference>
<dbReference type="PROSITE" id="PS50878">
    <property type="entry name" value="RT_POL"/>
    <property type="match status" value="1"/>
</dbReference>
<dbReference type="EMBL" id="CAACVG010007515">
    <property type="protein sequence ID" value="VEN45873.1"/>
    <property type="molecule type" value="Genomic_DNA"/>
</dbReference>
<evidence type="ECO:0000259" key="1">
    <source>
        <dbReference type="PROSITE" id="PS50878"/>
    </source>
</evidence>
<dbReference type="CDD" id="cd01650">
    <property type="entry name" value="RT_nLTR_like"/>
    <property type="match status" value="1"/>
</dbReference>
<keyword evidence="3" id="KW-1185">Reference proteome</keyword>
<evidence type="ECO:0000313" key="3">
    <source>
        <dbReference type="Proteomes" id="UP000410492"/>
    </source>
</evidence>
<dbReference type="Proteomes" id="UP000410492">
    <property type="component" value="Unassembled WGS sequence"/>
</dbReference>
<dbReference type="Pfam" id="PF00078">
    <property type="entry name" value="RVT_1"/>
    <property type="match status" value="1"/>
</dbReference>
<dbReference type="GO" id="GO:0071897">
    <property type="term" value="P:DNA biosynthetic process"/>
    <property type="evidence" value="ECO:0007669"/>
    <property type="project" value="UniProtKB-ARBA"/>
</dbReference>
<dbReference type="OrthoDB" id="6764030at2759"/>
<dbReference type="InterPro" id="IPR005135">
    <property type="entry name" value="Endo/exonuclease/phosphatase"/>
</dbReference>
<sequence>MSNKISQIEVLLKYHDIDILALSEHHATCDNLENLNLVGYVIVSHFSRRLHKNGGSVIFCKRSLNCKNLSKLKNLSIEGNIETSGIVLSTSSVKIAIINIYRPPSGDLKIFFDTLTDIITEVSKMCCYIILCGDLNIDLMKNTQETLVLRDILDSFNLKIKTNEPTRVFLYQNGHVSSTAIDYMSTNYPDDLTNCRIINPALSDHYGHLLELTCTTQSSAKTITKYSRRDFTDNGMNYFKYLVSQIQWALMNNMNVNEAFRFFIESVTWCLDISCPMKTITRTISQYDNVHKDRDWINDNIVSQGEYVKNLYWLLTNFPSNNIKEAYHREKQCYKKNIASTKKQYYANKIGKAHNKSKEIWTIVNKKIGKTKQENPKKICLNLNGTIIEDETVIANAFANFFSTAVSKQAEACFGQNLTLPCTTCVRNPESLFMYPSTVQDILCLIRNGKSKYSSGFDGLSLNVLAEIQDIIADHISFIFNKSIEEGCYPDIMKLAVVVPVLKKGDTEILDNYRQISLISTTAKLLERYVYNNIASFAEKHQLLTPSQHGFRTNKSVETATCHYLEYIYNHLDMGEYVVSLQFDLTKAFDSISKFHLENKLETLGIRGVTLKWCTSYIEQRKIQVKLGNAQSIISDISLGVPQGSVLGPMLFLLYINDLPLNISRGNITMFADDTTITVCGQTPEELQENVAIVMDEFSGWCQRNRLILNENKTVIINYTLQRQLPGDFAVLAGSTLSDTSKLLGTYFDSKLTFSDHIHYVCQQLNKAFYAVLQLKDVLDESAIISVYYALAYSRMSYNIMAWGNTKDRDRVFVAQKRLIRLIFNIKPGSTCRPIFKCKQILTFPCIYILKCVLFVKRNPVLFNTLGQFHQYNTRKGNHLSIKKHSTSRFKQSPNYNCTILFNNLPDCIKEIANYEHFKAKVKMYLADNVFYSISEFLQK</sequence>
<dbReference type="AlphaFoldDB" id="A0A653CDQ4"/>
<dbReference type="SUPFAM" id="SSF56672">
    <property type="entry name" value="DNA/RNA polymerases"/>
    <property type="match status" value="1"/>
</dbReference>
<proteinExistence type="predicted"/>
<protein>
    <recommendedName>
        <fullName evidence="1">Reverse transcriptase domain-containing protein</fullName>
    </recommendedName>
</protein>
<dbReference type="GO" id="GO:0003824">
    <property type="term" value="F:catalytic activity"/>
    <property type="evidence" value="ECO:0007669"/>
    <property type="project" value="InterPro"/>
</dbReference>
<dbReference type="SUPFAM" id="SSF56219">
    <property type="entry name" value="DNase I-like"/>
    <property type="match status" value="1"/>
</dbReference>
<dbReference type="PANTHER" id="PTHR33332">
    <property type="entry name" value="REVERSE TRANSCRIPTASE DOMAIN-CONTAINING PROTEIN"/>
    <property type="match status" value="1"/>
</dbReference>
<name>A0A653CDQ4_CALMS</name>
<reference evidence="2 3" key="1">
    <citation type="submission" date="2019-01" db="EMBL/GenBank/DDBJ databases">
        <authorList>
            <person name="Sayadi A."/>
        </authorList>
    </citation>
    <scope>NUCLEOTIDE SEQUENCE [LARGE SCALE GENOMIC DNA]</scope>
</reference>
<dbReference type="Gene3D" id="3.60.10.10">
    <property type="entry name" value="Endonuclease/exonuclease/phosphatase"/>
    <property type="match status" value="1"/>
</dbReference>